<dbReference type="RefSeq" id="WP_251934620.1">
    <property type="nucleotide sequence ID" value="NZ_CP098747.1"/>
</dbReference>
<name>A0ABY4W3A7_9PROT</name>
<accession>A0ABY4W3A7</accession>
<evidence type="ECO:0000313" key="2">
    <source>
        <dbReference type="Proteomes" id="UP001056291"/>
    </source>
</evidence>
<proteinExistence type="predicted"/>
<dbReference type="EMBL" id="CP098747">
    <property type="protein sequence ID" value="USG61533.1"/>
    <property type="molecule type" value="Genomic_DNA"/>
</dbReference>
<sequence length="87" mass="9383">MTETPLDTLPDDDTRVKLEKAAEIITKYMDMALQDCVEAGLEREHFTAGVIATMMQAVETSLGGNAAGALQEMAAMAVDHETENPVQ</sequence>
<keyword evidence="2" id="KW-1185">Reference proteome</keyword>
<protein>
    <submittedName>
        <fullName evidence="1">Uncharacterized protein</fullName>
    </submittedName>
</protein>
<evidence type="ECO:0000313" key="1">
    <source>
        <dbReference type="EMBL" id="USG61533.1"/>
    </source>
</evidence>
<gene>
    <name evidence="1" type="ORF">NBZ79_00895</name>
</gene>
<reference evidence="1" key="1">
    <citation type="submission" date="2022-06" db="EMBL/GenBank/DDBJ databases">
        <title>Sneathiella actinostolidae sp. nov., isolated from a sea anemonein the Western Pacific Ocean.</title>
        <authorList>
            <person name="Wei M.J."/>
        </authorList>
    </citation>
    <scope>NUCLEOTIDE SEQUENCE</scope>
    <source>
        <strain evidence="1">PHK-P5</strain>
    </source>
</reference>
<dbReference type="Proteomes" id="UP001056291">
    <property type="component" value="Chromosome"/>
</dbReference>
<organism evidence="1 2">
    <name type="scientific">Sneathiella marina</name>
    <dbReference type="NCBI Taxonomy" id="2950108"/>
    <lineage>
        <taxon>Bacteria</taxon>
        <taxon>Pseudomonadati</taxon>
        <taxon>Pseudomonadota</taxon>
        <taxon>Alphaproteobacteria</taxon>
        <taxon>Sneathiellales</taxon>
        <taxon>Sneathiellaceae</taxon>
        <taxon>Sneathiella</taxon>
    </lineage>
</organism>